<feature type="transmembrane region" description="Helical" evidence="6">
    <location>
        <begin position="20"/>
        <end position="41"/>
    </location>
</feature>
<evidence type="ECO:0000256" key="1">
    <source>
        <dbReference type="ARBA" id="ARBA00004651"/>
    </source>
</evidence>
<feature type="transmembrane region" description="Helical" evidence="6">
    <location>
        <begin position="274"/>
        <end position="294"/>
    </location>
</feature>
<dbReference type="InterPro" id="IPR025857">
    <property type="entry name" value="MacB_PCD"/>
</dbReference>
<dbReference type="PANTHER" id="PTHR30572:SF18">
    <property type="entry name" value="ABC-TYPE MACROLIDE FAMILY EXPORT SYSTEM PERMEASE COMPONENT 2"/>
    <property type="match status" value="1"/>
</dbReference>
<evidence type="ECO:0000256" key="5">
    <source>
        <dbReference type="ARBA" id="ARBA00023136"/>
    </source>
</evidence>
<dbReference type="Proteomes" id="UP001185092">
    <property type="component" value="Unassembled WGS sequence"/>
</dbReference>
<feature type="transmembrane region" description="Helical" evidence="6">
    <location>
        <begin position="720"/>
        <end position="743"/>
    </location>
</feature>
<keyword evidence="5 6" id="KW-0472">Membrane</keyword>
<feature type="transmembrane region" description="Helical" evidence="6">
    <location>
        <begin position="329"/>
        <end position="355"/>
    </location>
</feature>
<keyword evidence="3 6" id="KW-0812">Transmembrane</keyword>
<evidence type="ECO:0000256" key="2">
    <source>
        <dbReference type="ARBA" id="ARBA00022475"/>
    </source>
</evidence>
<feature type="domain" description="MacB-like periplasmic core" evidence="8">
    <location>
        <begin position="20"/>
        <end position="192"/>
    </location>
</feature>
<proteinExistence type="predicted"/>
<evidence type="ECO:0000313" key="9">
    <source>
        <dbReference type="EMBL" id="MDR6240459.1"/>
    </source>
</evidence>
<feature type="transmembrane region" description="Helical" evidence="6">
    <location>
        <begin position="755"/>
        <end position="777"/>
    </location>
</feature>
<keyword evidence="10" id="KW-1185">Reference proteome</keyword>
<comment type="caution">
    <text evidence="9">The sequence shown here is derived from an EMBL/GenBank/DDBJ whole genome shotgun (WGS) entry which is preliminary data.</text>
</comment>
<keyword evidence="2" id="KW-1003">Cell membrane</keyword>
<sequence length="791" mass="89595">MLFYYLRLAIQRLLALKKNSIISAIGLTMGISCALYVFIWVKHEKSFDQFHPQKERVYTFGYVNDESNEVSPFWPYKVFHEFPIKGTEAITLIKTKAGKNIRYNQKSYSTNIWLVDSLFTKCLNFPVIHGNEDEFFNHKRSIILSEKTSEEIFGNISPIGKKVIHNNEFYTIKGVVSVPSNSTLQFEALIYNDPADWDQEIFNYNFRAFTLINPGVGSEELRHNIRQSLMKFYSPSGEDADDIHELGIDFQLLDEIHFNPVYSSVFGKSGNKNYVIIFTIVGIFILIISVINYINLNVTQAQTRAKEVAVRKSSGASTRQVMIQFLIESIFICLISLFFSLVIVELSFDVLVALLNQDIALYEELTVGTLMSIFACTILLGAIAGLYPSIYLSEIPPYRILKGNTLEVSGKVSFINVMMCIQFVVSISMIIGMGIAYQQMKYINGYSLGYDQDKLHYILFESLKGQKQIKALKAELKKHPVFESVSTITSSITRQDFEQDRIMYNALDSVVNVEFKGTFASPDFLETAGIEIIEGRNYDPKLDKGQYVFVANKHFVKKYMSEGKFNECKFGNWRFEKDSNGIKIIGVIKDFNFLSLHHDISPWGFYLHPNDENHDVLAVRIDPNNVEQARTVSSGIMNRLDQGESIKLVSNRSLINGHYESDQLFSDLFIILGCIATFIASLGLLTLSSLMISSKAKEVALRKIFGESAFVLSLRLIKNFILLIFVAFIIASSVMCLAMNNWLGQFSVRVDMSPMPFLLALIISVLVAVGTTAYHIFKTVNLSPSNVLKGE</sequence>
<gene>
    <name evidence="9" type="ORF">HNQ88_003525</name>
</gene>
<dbReference type="PANTHER" id="PTHR30572">
    <property type="entry name" value="MEMBRANE COMPONENT OF TRANSPORTER-RELATED"/>
    <property type="match status" value="1"/>
</dbReference>
<dbReference type="EMBL" id="JAVDQD010000004">
    <property type="protein sequence ID" value="MDR6240459.1"/>
    <property type="molecule type" value="Genomic_DNA"/>
</dbReference>
<evidence type="ECO:0000256" key="4">
    <source>
        <dbReference type="ARBA" id="ARBA00022989"/>
    </source>
</evidence>
<dbReference type="Pfam" id="PF02687">
    <property type="entry name" value="FtsX"/>
    <property type="match status" value="2"/>
</dbReference>
<comment type="subcellular location">
    <subcellularLocation>
        <location evidence="1">Cell membrane</location>
        <topology evidence="1">Multi-pass membrane protein</topology>
    </subcellularLocation>
</comment>
<dbReference type="GO" id="GO:0022857">
    <property type="term" value="F:transmembrane transporter activity"/>
    <property type="evidence" value="ECO:0007669"/>
    <property type="project" value="TreeGrafter"/>
</dbReference>
<reference evidence="9" key="1">
    <citation type="submission" date="2023-07" db="EMBL/GenBank/DDBJ databases">
        <title>Genomic Encyclopedia of Type Strains, Phase IV (KMG-IV): sequencing the most valuable type-strain genomes for metagenomic binning, comparative biology and taxonomic classification.</title>
        <authorList>
            <person name="Goeker M."/>
        </authorList>
    </citation>
    <scope>NUCLEOTIDE SEQUENCE</scope>
    <source>
        <strain evidence="9">DSM 26174</strain>
    </source>
</reference>
<protein>
    <submittedName>
        <fullName evidence="9">ABC transport system permease protein</fullName>
    </submittedName>
</protein>
<feature type="transmembrane region" description="Helical" evidence="6">
    <location>
        <begin position="367"/>
        <end position="392"/>
    </location>
</feature>
<evidence type="ECO:0000313" key="10">
    <source>
        <dbReference type="Proteomes" id="UP001185092"/>
    </source>
</evidence>
<feature type="transmembrane region" description="Helical" evidence="6">
    <location>
        <begin position="668"/>
        <end position="692"/>
    </location>
</feature>
<dbReference type="InterPro" id="IPR050250">
    <property type="entry name" value="Macrolide_Exporter_MacB"/>
</dbReference>
<feature type="transmembrane region" description="Helical" evidence="6">
    <location>
        <begin position="412"/>
        <end position="437"/>
    </location>
</feature>
<feature type="domain" description="ABC3 transporter permease C-terminal" evidence="7">
    <location>
        <begin position="671"/>
        <end position="784"/>
    </location>
</feature>
<dbReference type="AlphaFoldDB" id="A0AAE4BRQ8"/>
<organism evidence="9 10">
    <name type="scientific">Aureibacter tunicatorum</name>
    <dbReference type="NCBI Taxonomy" id="866807"/>
    <lineage>
        <taxon>Bacteria</taxon>
        <taxon>Pseudomonadati</taxon>
        <taxon>Bacteroidota</taxon>
        <taxon>Cytophagia</taxon>
        <taxon>Cytophagales</taxon>
        <taxon>Persicobacteraceae</taxon>
        <taxon>Aureibacter</taxon>
    </lineage>
</organism>
<accession>A0AAE4BRQ8</accession>
<evidence type="ECO:0000259" key="7">
    <source>
        <dbReference type="Pfam" id="PF02687"/>
    </source>
</evidence>
<feature type="domain" description="ABC3 transporter permease C-terminal" evidence="7">
    <location>
        <begin position="280"/>
        <end position="397"/>
    </location>
</feature>
<dbReference type="InterPro" id="IPR003838">
    <property type="entry name" value="ABC3_permease_C"/>
</dbReference>
<keyword evidence="4 6" id="KW-1133">Transmembrane helix</keyword>
<dbReference type="PROSITE" id="PS51257">
    <property type="entry name" value="PROKAR_LIPOPROTEIN"/>
    <property type="match status" value="1"/>
</dbReference>
<evidence type="ECO:0000256" key="3">
    <source>
        <dbReference type="ARBA" id="ARBA00022692"/>
    </source>
</evidence>
<evidence type="ECO:0000259" key="8">
    <source>
        <dbReference type="Pfam" id="PF12704"/>
    </source>
</evidence>
<name>A0AAE4BRQ8_9BACT</name>
<dbReference type="Pfam" id="PF12704">
    <property type="entry name" value="MacB_PCD"/>
    <property type="match status" value="1"/>
</dbReference>
<dbReference type="GO" id="GO:0005886">
    <property type="term" value="C:plasma membrane"/>
    <property type="evidence" value="ECO:0007669"/>
    <property type="project" value="UniProtKB-SubCell"/>
</dbReference>
<dbReference type="RefSeq" id="WP_309940403.1">
    <property type="nucleotide sequence ID" value="NZ_AP025305.1"/>
</dbReference>
<evidence type="ECO:0000256" key="6">
    <source>
        <dbReference type="SAM" id="Phobius"/>
    </source>
</evidence>